<name>A0ABV6S5Z7_9SPHN</name>
<proteinExistence type="predicted"/>
<dbReference type="Proteomes" id="UP001589858">
    <property type="component" value="Unassembled WGS sequence"/>
</dbReference>
<sequence length="126" mass="13425">MAILKEGDMAVARRADGRVLLRITGGERKRDIIMEPDAAQTVGTKIANAGLDQTEMIGRYPRIIGTRVIANRKEPDLVLELQLEAFGGPVVARIEPDLLLQLVGAAGEALGLLKPGDDIAGRAEDG</sequence>
<dbReference type="EMBL" id="JBHLTM010000028">
    <property type="protein sequence ID" value="MFC0684655.1"/>
    <property type="molecule type" value="Genomic_DNA"/>
</dbReference>
<keyword evidence="2" id="KW-1185">Reference proteome</keyword>
<accession>A0ABV6S5Z7</accession>
<organism evidence="1 2">
    <name type="scientific">Novosphingobium clariflavum</name>
    <dbReference type="NCBI Taxonomy" id="2029884"/>
    <lineage>
        <taxon>Bacteria</taxon>
        <taxon>Pseudomonadati</taxon>
        <taxon>Pseudomonadota</taxon>
        <taxon>Alphaproteobacteria</taxon>
        <taxon>Sphingomonadales</taxon>
        <taxon>Sphingomonadaceae</taxon>
        <taxon>Novosphingobium</taxon>
    </lineage>
</organism>
<protein>
    <submittedName>
        <fullName evidence="1">Uncharacterized protein</fullName>
    </submittedName>
</protein>
<comment type="caution">
    <text evidence="1">The sequence shown here is derived from an EMBL/GenBank/DDBJ whole genome shotgun (WGS) entry which is preliminary data.</text>
</comment>
<evidence type="ECO:0000313" key="2">
    <source>
        <dbReference type="Proteomes" id="UP001589858"/>
    </source>
</evidence>
<dbReference type="RefSeq" id="WP_267223127.1">
    <property type="nucleotide sequence ID" value="NZ_JAPCWC010000020.1"/>
</dbReference>
<reference evidence="1 2" key="1">
    <citation type="submission" date="2024-09" db="EMBL/GenBank/DDBJ databases">
        <authorList>
            <person name="Sun Q."/>
            <person name="Mori K."/>
        </authorList>
    </citation>
    <scope>NUCLEOTIDE SEQUENCE [LARGE SCALE GENOMIC DNA]</scope>
    <source>
        <strain evidence="1 2">CICC 11035S</strain>
    </source>
</reference>
<evidence type="ECO:0000313" key="1">
    <source>
        <dbReference type="EMBL" id="MFC0684655.1"/>
    </source>
</evidence>
<gene>
    <name evidence="1" type="ORF">ACFFF8_08605</name>
</gene>